<comment type="caution">
    <text evidence="1">The sequence shown here is derived from an EMBL/GenBank/DDBJ whole genome shotgun (WGS) entry which is preliminary data.</text>
</comment>
<dbReference type="Proteomes" id="UP001371456">
    <property type="component" value="Unassembled WGS sequence"/>
</dbReference>
<evidence type="ECO:0000313" key="2">
    <source>
        <dbReference type="Proteomes" id="UP001371456"/>
    </source>
</evidence>
<dbReference type="EMBL" id="JBANQN010000009">
    <property type="protein sequence ID" value="KAK6779789.1"/>
    <property type="molecule type" value="Genomic_DNA"/>
</dbReference>
<name>A0AAN8T1U9_SOLBU</name>
<proteinExistence type="predicted"/>
<reference evidence="1 2" key="1">
    <citation type="submission" date="2024-02" db="EMBL/GenBank/DDBJ databases">
        <title>de novo genome assembly of Solanum bulbocastanum strain 11H21.</title>
        <authorList>
            <person name="Hosaka A.J."/>
        </authorList>
    </citation>
    <scope>NUCLEOTIDE SEQUENCE [LARGE SCALE GENOMIC DNA]</scope>
    <source>
        <tissue evidence="1">Young leaves</tissue>
    </source>
</reference>
<sequence length="106" mass="12179">MDENGEIVQVLVAYYRNSTNLRAVKTFRIACVLDLRVAIADIDVPDSKDLQGSEIDINNYKCRNGVTMEISINAYLRCKLSREGHGGTNKRQLRQRCRWFLKTSKL</sequence>
<accession>A0AAN8T1U9</accession>
<protein>
    <submittedName>
        <fullName evidence="1">Uncharacterized protein</fullName>
    </submittedName>
</protein>
<keyword evidence="2" id="KW-1185">Reference proteome</keyword>
<gene>
    <name evidence="1" type="ORF">RDI58_021973</name>
</gene>
<dbReference type="AlphaFoldDB" id="A0AAN8T1U9"/>
<organism evidence="1 2">
    <name type="scientific">Solanum bulbocastanum</name>
    <name type="common">Wild potato</name>
    <dbReference type="NCBI Taxonomy" id="147425"/>
    <lineage>
        <taxon>Eukaryota</taxon>
        <taxon>Viridiplantae</taxon>
        <taxon>Streptophyta</taxon>
        <taxon>Embryophyta</taxon>
        <taxon>Tracheophyta</taxon>
        <taxon>Spermatophyta</taxon>
        <taxon>Magnoliopsida</taxon>
        <taxon>eudicotyledons</taxon>
        <taxon>Gunneridae</taxon>
        <taxon>Pentapetalae</taxon>
        <taxon>asterids</taxon>
        <taxon>lamiids</taxon>
        <taxon>Solanales</taxon>
        <taxon>Solanaceae</taxon>
        <taxon>Solanoideae</taxon>
        <taxon>Solaneae</taxon>
        <taxon>Solanum</taxon>
    </lineage>
</organism>
<evidence type="ECO:0000313" key="1">
    <source>
        <dbReference type="EMBL" id="KAK6779789.1"/>
    </source>
</evidence>